<evidence type="ECO:0000256" key="4">
    <source>
        <dbReference type="RuleBase" id="RU000665"/>
    </source>
</evidence>
<evidence type="ECO:0000256" key="1">
    <source>
        <dbReference type="ARBA" id="ARBA00006509"/>
    </source>
</evidence>
<feature type="region of interest" description="Disordered" evidence="5">
    <location>
        <begin position="1"/>
        <end position="28"/>
    </location>
</feature>
<sequence length="88" mass="10351">MVSHAKTYKKNSTIVKLQKQPKKAKDVHARNKLVRTVVHETMGFAPYERRILELLRLNKDRTAVRFANRRIGKFTLAKKKVTQLSEYK</sequence>
<accession>A0A146KB47</accession>
<dbReference type="PROSITE" id="PS01190">
    <property type="entry name" value="RIBOSOMAL_L36E"/>
    <property type="match status" value="1"/>
</dbReference>
<evidence type="ECO:0000256" key="5">
    <source>
        <dbReference type="SAM" id="MobiDB-lite"/>
    </source>
</evidence>
<dbReference type="AlphaFoldDB" id="A0A146KB47"/>
<dbReference type="Pfam" id="PF01158">
    <property type="entry name" value="Ribosomal_L36e"/>
    <property type="match status" value="1"/>
</dbReference>
<dbReference type="InterPro" id="IPR038097">
    <property type="entry name" value="Ribosomal_eL36_sf"/>
</dbReference>
<dbReference type="GO" id="GO:0005840">
    <property type="term" value="C:ribosome"/>
    <property type="evidence" value="ECO:0007669"/>
    <property type="project" value="UniProtKB-KW"/>
</dbReference>
<dbReference type="EMBL" id="GDID01003905">
    <property type="protein sequence ID" value="JAP92701.1"/>
    <property type="molecule type" value="Transcribed_RNA"/>
</dbReference>
<reference evidence="6" key="1">
    <citation type="submission" date="2015-07" db="EMBL/GenBank/DDBJ databases">
        <title>Adaptation to a free-living lifestyle via gene acquisitions in the diplomonad Trepomonas sp. PC1.</title>
        <authorList>
            <person name="Xu F."/>
            <person name="Jerlstrom-Hultqvist J."/>
            <person name="Kolisko M."/>
            <person name="Simpson A.G.B."/>
            <person name="Roger A.J."/>
            <person name="Svard S.G."/>
            <person name="Andersson J.O."/>
        </authorList>
    </citation>
    <scope>NUCLEOTIDE SEQUENCE</scope>
    <source>
        <strain evidence="6">PC1</strain>
    </source>
</reference>
<dbReference type="PANTHER" id="PTHR10114">
    <property type="entry name" value="60S RIBOSOMAL PROTEIN L36"/>
    <property type="match status" value="1"/>
</dbReference>
<proteinExistence type="inferred from homology"/>
<dbReference type="Gene3D" id="1.10.10.1760">
    <property type="entry name" value="60S ribosomal protein L36"/>
    <property type="match status" value="1"/>
</dbReference>
<dbReference type="GO" id="GO:1990904">
    <property type="term" value="C:ribonucleoprotein complex"/>
    <property type="evidence" value="ECO:0007669"/>
    <property type="project" value="UniProtKB-KW"/>
</dbReference>
<gene>
    <name evidence="6" type="ORF">TPC1_15266</name>
</gene>
<comment type="similarity">
    <text evidence="1 4">Belongs to the eukaryotic ribosomal protein eL36 family.</text>
</comment>
<dbReference type="GO" id="GO:0006412">
    <property type="term" value="P:translation"/>
    <property type="evidence" value="ECO:0007669"/>
    <property type="project" value="InterPro"/>
</dbReference>
<evidence type="ECO:0000313" key="6">
    <source>
        <dbReference type="EMBL" id="JAP92701.1"/>
    </source>
</evidence>
<keyword evidence="2 4" id="KW-0689">Ribosomal protein</keyword>
<dbReference type="GO" id="GO:0003735">
    <property type="term" value="F:structural constituent of ribosome"/>
    <property type="evidence" value="ECO:0007669"/>
    <property type="project" value="InterPro"/>
</dbReference>
<organism evidence="6">
    <name type="scientific">Trepomonas sp. PC1</name>
    <dbReference type="NCBI Taxonomy" id="1076344"/>
    <lineage>
        <taxon>Eukaryota</taxon>
        <taxon>Metamonada</taxon>
        <taxon>Diplomonadida</taxon>
        <taxon>Hexamitidae</taxon>
        <taxon>Hexamitinae</taxon>
        <taxon>Trepomonas</taxon>
    </lineage>
</organism>
<protein>
    <recommendedName>
        <fullName evidence="4">60S ribosomal protein L36</fullName>
    </recommendedName>
</protein>
<evidence type="ECO:0000256" key="3">
    <source>
        <dbReference type="ARBA" id="ARBA00023274"/>
    </source>
</evidence>
<name>A0A146KB47_9EUKA</name>
<keyword evidence="3 4" id="KW-0687">Ribonucleoprotein</keyword>
<evidence type="ECO:0000256" key="2">
    <source>
        <dbReference type="ARBA" id="ARBA00022980"/>
    </source>
</evidence>
<dbReference type="InterPro" id="IPR000509">
    <property type="entry name" value="Ribosomal_eL36"/>
</dbReference>